<evidence type="ECO:0000313" key="2">
    <source>
        <dbReference type="Proteomes" id="UP001497472"/>
    </source>
</evidence>
<protein>
    <submittedName>
        <fullName evidence="1">Uncharacterized protein</fullName>
    </submittedName>
</protein>
<organism evidence="1 2">
    <name type="scientific">Leptosia nina</name>
    <dbReference type="NCBI Taxonomy" id="320188"/>
    <lineage>
        <taxon>Eukaryota</taxon>
        <taxon>Metazoa</taxon>
        <taxon>Ecdysozoa</taxon>
        <taxon>Arthropoda</taxon>
        <taxon>Hexapoda</taxon>
        <taxon>Insecta</taxon>
        <taxon>Pterygota</taxon>
        <taxon>Neoptera</taxon>
        <taxon>Endopterygota</taxon>
        <taxon>Lepidoptera</taxon>
        <taxon>Glossata</taxon>
        <taxon>Ditrysia</taxon>
        <taxon>Papilionoidea</taxon>
        <taxon>Pieridae</taxon>
        <taxon>Pierinae</taxon>
        <taxon>Leptosia</taxon>
    </lineage>
</organism>
<gene>
    <name evidence="1" type="ORF">LNINA_LOCUS8818</name>
</gene>
<sequence>MLNEIPNLSRITKHKTIKFKAISNPCKWSDEQRNELVTAAALSPAGARRKQRDMVKLRISNRIGRAGERLFGTKNYCAVKVS</sequence>
<keyword evidence="2" id="KW-1185">Reference proteome</keyword>
<comment type="caution">
    <text evidence="1">The sequence shown here is derived from an EMBL/GenBank/DDBJ whole genome shotgun (WGS) entry which is preliminary data.</text>
</comment>
<evidence type="ECO:0000313" key="1">
    <source>
        <dbReference type="EMBL" id="CAK1549529.1"/>
    </source>
</evidence>
<reference evidence="1 2" key="1">
    <citation type="submission" date="2023-11" db="EMBL/GenBank/DDBJ databases">
        <authorList>
            <person name="Okamura Y."/>
        </authorList>
    </citation>
    <scope>NUCLEOTIDE SEQUENCE [LARGE SCALE GENOMIC DNA]</scope>
</reference>
<dbReference type="Proteomes" id="UP001497472">
    <property type="component" value="Unassembled WGS sequence"/>
</dbReference>
<dbReference type="AlphaFoldDB" id="A0AAV1JLT9"/>
<proteinExistence type="predicted"/>
<name>A0AAV1JLT9_9NEOP</name>
<dbReference type="EMBL" id="CAVLEF010000039">
    <property type="protein sequence ID" value="CAK1549529.1"/>
    <property type="molecule type" value="Genomic_DNA"/>
</dbReference>
<accession>A0AAV1JLT9</accession>